<dbReference type="EMBL" id="CATOUU010000112">
    <property type="protein sequence ID" value="CAI9916831.1"/>
    <property type="molecule type" value="Genomic_DNA"/>
</dbReference>
<evidence type="ECO:0000313" key="3">
    <source>
        <dbReference type="EMBL" id="CAL6100378.1"/>
    </source>
</evidence>
<dbReference type="AlphaFoldDB" id="A0AA86NCZ2"/>
<keyword evidence="4" id="KW-1185">Reference proteome</keyword>
<feature type="region of interest" description="Disordered" evidence="1">
    <location>
        <begin position="83"/>
        <end position="104"/>
    </location>
</feature>
<reference evidence="3 4" key="2">
    <citation type="submission" date="2024-07" db="EMBL/GenBank/DDBJ databases">
        <authorList>
            <person name="Akdeniz Z."/>
        </authorList>
    </citation>
    <scope>NUCLEOTIDE SEQUENCE [LARGE SCALE GENOMIC DNA]</scope>
</reference>
<gene>
    <name evidence="2" type="ORF">HINF_LOCUS4476</name>
    <name evidence="3" type="ORF">HINF_LOCUS70527</name>
</gene>
<proteinExistence type="predicted"/>
<sequence>MYNYILNIHSTYLQNLFNTLTKSLCLNCYIYHIVITIVSSIQKAVHNLVAYIYIDLKRLYGSAYGSYVAQLRHTFKQPYKSPFKLSSKGLQPNEPSEPCESKVM</sequence>
<organism evidence="2">
    <name type="scientific">Hexamita inflata</name>
    <dbReference type="NCBI Taxonomy" id="28002"/>
    <lineage>
        <taxon>Eukaryota</taxon>
        <taxon>Metamonada</taxon>
        <taxon>Diplomonadida</taxon>
        <taxon>Hexamitidae</taxon>
        <taxon>Hexamitinae</taxon>
        <taxon>Hexamita</taxon>
    </lineage>
</organism>
<dbReference type="EMBL" id="CAXDID020000530">
    <property type="protein sequence ID" value="CAL6100378.1"/>
    <property type="molecule type" value="Genomic_DNA"/>
</dbReference>
<accession>A0AA86NCZ2</accession>
<evidence type="ECO:0000256" key="1">
    <source>
        <dbReference type="SAM" id="MobiDB-lite"/>
    </source>
</evidence>
<protein>
    <submittedName>
        <fullName evidence="3">Hypothetical_protein</fullName>
    </submittedName>
</protein>
<name>A0AA86NCZ2_9EUKA</name>
<comment type="caution">
    <text evidence="2">The sequence shown here is derived from an EMBL/GenBank/DDBJ whole genome shotgun (WGS) entry which is preliminary data.</text>
</comment>
<evidence type="ECO:0000313" key="4">
    <source>
        <dbReference type="Proteomes" id="UP001642409"/>
    </source>
</evidence>
<reference evidence="2" key="1">
    <citation type="submission" date="2023-06" db="EMBL/GenBank/DDBJ databases">
        <authorList>
            <person name="Kurt Z."/>
        </authorList>
    </citation>
    <scope>NUCLEOTIDE SEQUENCE</scope>
</reference>
<dbReference type="Proteomes" id="UP001642409">
    <property type="component" value="Unassembled WGS sequence"/>
</dbReference>
<evidence type="ECO:0000313" key="2">
    <source>
        <dbReference type="EMBL" id="CAI9916831.1"/>
    </source>
</evidence>